<protein>
    <recommendedName>
        <fullName evidence="2">3'-phosphate/5'-hydroxy nucleic acid ligase</fullName>
        <ecNumber evidence="2">6.5.1.8</ecNumber>
    </recommendedName>
</protein>
<comment type="caution">
    <text evidence="10">The sequence shown here is derived from an EMBL/GenBank/DDBJ whole genome shotgun (WGS) entry which is preliminary data.</text>
</comment>
<keyword evidence="4" id="KW-0479">Metal-binding</keyword>
<accession>A0ABR7KEX3</accession>
<sequence length="407" mass="46428">MVKMRGKKNNAICFASQIDEKALEQIKRMCDYDLTLGSQIRIMPDVHAGKGCTIGTTMTIKDKVCPNIVGVDIGCGMYTVKLLNKEIDFKKIDEVCSWIPSGMNVWETPIESFDLTKLKCYSSLKKLSHLEKSLGTLGGGNHFIEIEQSVSGDYYLVIHSGSRNLGKQVAEIYQRRAINLHRGWDEYTLRRQEIIKEYKELGKTKEINHALDELKEGYGVLDIPEDLCWLYGDALNDYLHDIEICQKYAMRNRVLIANMIMDKASLTEIDSFHTIHNYIDINEMILRKGAIRARKGEKVLIPMNMRDGSIIGIGKGNREWNYSAPHGAGRILSRKQAKEMLDIKEYKKSMEGIYTTSISLDTLDEAPQAYKSVEDILDVIKETVDVIEVLKPVYNYKEHGDETRNNK</sequence>
<dbReference type="Gene3D" id="3.90.1860.10">
    <property type="entry name" value="tRNA-splicing ligase RtcB"/>
    <property type="match status" value="1"/>
</dbReference>
<dbReference type="EC" id="6.5.1.8" evidence="2"/>
<dbReference type="Pfam" id="PF01139">
    <property type="entry name" value="RtcB"/>
    <property type="match status" value="2"/>
</dbReference>
<evidence type="ECO:0000313" key="11">
    <source>
        <dbReference type="Proteomes" id="UP000603474"/>
    </source>
</evidence>
<evidence type="ECO:0000256" key="4">
    <source>
        <dbReference type="ARBA" id="ARBA00022723"/>
    </source>
</evidence>
<keyword evidence="8" id="KW-0464">Manganese</keyword>
<dbReference type="PANTHER" id="PTHR43749:SF2">
    <property type="entry name" value="RNA-SPLICING LIGASE RTCB"/>
    <property type="match status" value="1"/>
</dbReference>
<evidence type="ECO:0000256" key="3">
    <source>
        <dbReference type="ARBA" id="ARBA00022598"/>
    </source>
</evidence>
<dbReference type="SUPFAM" id="SSF103365">
    <property type="entry name" value="Hypothetical protein PH1602"/>
    <property type="match status" value="1"/>
</dbReference>
<dbReference type="InterPro" id="IPR036025">
    <property type="entry name" value="RtcB-like_sf"/>
</dbReference>
<evidence type="ECO:0000256" key="8">
    <source>
        <dbReference type="ARBA" id="ARBA00023211"/>
    </source>
</evidence>
<comment type="catalytic activity">
    <reaction evidence="9">
        <text>a 3'-end 3'-phospho-ribonucleotide-RNA + a 5'-end dephospho-ribonucleoside-RNA + GTP = a ribonucleotidyl-ribonucleotide-RNA + GMP + diphosphate</text>
        <dbReference type="Rhea" id="RHEA:68076"/>
        <dbReference type="Rhea" id="RHEA-COMP:10463"/>
        <dbReference type="Rhea" id="RHEA-COMP:13936"/>
        <dbReference type="Rhea" id="RHEA-COMP:17355"/>
        <dbReference type="ChEBI" id="CHEBI:33019"/>
        <dbReference type="ChEBI" id="CHEBI:37565"/>
        <dbReference type="ChEBI" id="CHEBI:58115"/>
        <dbReference type="ChEBI" id="CHEBI:83062"/>
        <dbReference type="ChEBI" id="CHEBI:138284"/>
        <dbReference type="ChEBI" id="CHEBI:173118"/>
        <dbReference type="EC" id="6.5.1.8"/>
    </reaction>
</comment>
<name>A0ABR7KEX3_9FIRM</name>
<comment type="cofactor">
    <cofactor evidence="1">
        <name>Mn(2+)</name>
        <dbReference type="ChEBI" id="CHEBI:29035"/>
    </cofactor>
</comment>
<keyword evidence="6" id="KW-0692">RNA repair</keyword>
<evidence type="ECO:0000256" key="2">
    <source>
        <dbReference type="ARBA" id="ARBA00012726"/>
    </source>
</evidence>
<evidence type="ECO:0000256" key="1">
    <source>
        <dbReference type="ARBA" id="ARBA00001936"/>
    </source>
</evidence>
<keyword evidence="3" id="KW-0436">Ligase</keyword>
<evidence type="ECO:0000256" key="7">
    <source>
        <dbReference type="ARBA" id="ARBA00023134"/>
    </source>
</evidence>
<dbReference type="InterPro" id="IPR001233">
    <property type="entry name" value="RtcB"/>
</dbReference>
<dbReference type="EMBL" id="JACRWG010000093">
    <property type="protein sequence ID" value="MBC6011021.1"/>
    <property type="molecule type" value="Genomic_DNA"/>
</dbReference>
<evidence type="ECO:0000256" key="6">
    <source>
        <dbReference type="ARBA" id="ARBA00022800"/>
    </source>
</evidence>
<dbReference type="InterPro" id="IPR052915">
    <property type="entry name" value="RtcB-like"/>
</dbReference>
<keyword evidence="5" id="KW-0547">Nucleotide-binding</keyword>
<evidence type="ECO:0000256" key="5">
    <source>
        <dbReference type="ARBA" id="ARBA00022741"/>
    </source>
</evidence>
<dbReference type="Proteomes" id="UP000603474">
    <property type="component" value="Unassembled WGS sequence"/>
</dbReference>
<gene>
    <name evidence="10" type="ORF">H8909_12505</name>
</gene>
<keyword evidence="11" id="KW-1185">Reference proteome</keyword>
<proteinExistence type="predicted"/>
<keyword evidence="7" id="KW-0342">GTP-binding</keyword>
<dbReference type="PANTHER" id="PTHR43749">
    <property type="entry name" value="RNA-SPLICING LIGASE RTCB"/>
    <property type="match status" value="1"/>
</dbReference>
<dbReference type="RefSeq" id="WP_187013055.1">
    <property type="nucleotide sequence ID" value="NZ_JACRWG010000093.1"/>
</dbReference>
<organism evidence="10 11">
    <name type="scientific">Catenibacterium faecis</name>
    <dbReference type="NCBI Taxonomy" id="2764323"/>
    <lineage>
        <taxon>Bacteria</taxon>
        <taxon>Bacillati</taxon>
        <taxon>Bacillota</taxon>
        <taxon>Erysipelotrichia</taxon>
        <taxon>Erysipelotrichales</taxon>
        <taxon>Coprobacillaceae</taxon>
        <taxon>Catenibacterium</taxon>
    </lineage>
</organism>
<reference evidence="10 11" key="1">
    <citation type="submission" date="2020-08" db="EMBL/GenBank/DDBJ databases">
        <authorList>
            <person name="Liu C."/>
            <person name="Sun Q."/>
        </authorList>
    </citation>
    <scope>NUCLEOTIDE SEQUENCE [LARGE SCALE GENOMIC DNA]</scope>
    <source>
        <strain evidence="10 11">NSJ-22</strain>
    </source>
</reference>
<evidence type="ECO:0000256" key="9">
    <source>
        <dbReference type="ARBA" id="ARBA00047746"/>
    </source>
</evidence>
<evidence type="ECO:0000313" key="10">
    <source>
        <dbReference type="EMBL" id="MBC6011021.1"/>
    </source>
</evidence>